<keyword evidence="10" id="KW-0067">ATP-binding</keyword>
<dbReference type="EC" id="2.7.11.1" evidence="2"/>
<dbReference type="SMART" id="SM00220">
    <property type="entry name" value="S_TKc"/>
    <property type="match status" value="2"/>
</dbReference>
<keyword evidence="8" id="KW-0547">Nucleotide-binding</keyword>
<dbReference type="GO" id="GO:0004674">
    <property type="term" value="F:protein serine/threonine kinase activity"/>
    <property type="evidence" value="ECO:0007669"/>
    <property type="project" value="UniProtKB-KW"/>
</dbReference>
<reference evidence="23" key="1">
    <citation type="submission" date="2022-08" db="EMBL/GenBank/DDBJ databases">
        <authorList>
            <person name="Gutierrez-Valencia J."/>
        </authorList>
    </citation>
    <scope>NUCLEOTIDE SEQUENCE</scope>
</reference>
<dbReference type="Gene3D" id="2.90.10.10">
    <property type="entry name" value="Bulb-type lectin domain"/>
    <property type="match status" value="2"/>
</dbReference>
<dbReference type="Pfam" id="PF08276">
    <property type="entry name" value="PAN_2"/>
    <property type="match status" value="2"/>
</dbReference>
<dbReference type="CDD" id="cd00028">
    <property type="entry name" value="B_lectin"/>
    <property type="match status" value="2"/>
</dbReference>
<keyword evidence="14" id="KW-0675">Receptor</keyword>
<accession>A0AAV0GRH5</accession>
<dbReference type="FunFam" id="3.50.4.10:FF:000002">
    <property type="entry name" value="G-type lectin S-receptor-like serine/threonine-protein kinase"/>
    <property type="match status" value="2"/>
</dbReference>
<feature type="domain" description="Protein kinase" evidence="20">
    <location>
        <begin position="1328"/>
        <end position="1610"/>
    </location>
</feature>
<feature type="domain" description="Bulb-type lectin" evidence="21">
    <location>
        <begin position="58"/>
        <end position="183"/>
    </location>
</feature>
<evidence type="ECO:0000256" key="16">
    <source>
        <dbReference type="ARBA" id="ARBA00047899"/>
    </source>
</evidence>
<dbReference type="FunFam" id="3.30.200.20:FF:000195">
    <property type="entry name" value="G-type lectin S-receptor-like serine/threonine-protein kinase"/>
    <property type="match status" value="2"/>
</dbReference>
<evidence type="ECO:0000256" key="11">
    <source>
        <dbReference type="ARBA" id="ARBA00022989"/>
    </source>
</evidence>
<dbReference type="PROSITE" id="PS00108">
    <property type="entry name" value="PROTEIN_KINASE_ST"/>
    <property type="match status" value="2"/>
</dbReference>
<comment type="catalytic activity">
    <reaction evidence="17">
        <text>L-seryl-[protein] + ATP = O-phospho-L-seryl-[protein] + ADP + H(+)</text>
        <dbReference type="Rhea" id="RHEA:17989"/>
        <dbReference type="Rhea" id="RHEA-COMP:9863"/>
        <dbReference type="Rhea" id="RHEA-COMP:11604"/>
        <dbReference type="ChEBI" id="CHEBI:15378"/>
        <dbReference type="ChEBI" id="CHEBI:29999"/>
        <dbReference type="ChEBI" id="CHEBI:30616"/>
        <dbReference type="ChEBI" id="CHEBI:83421"/>
        <dbReference type="ChEBI" id="CHEBI:456216"/>
        <dbReference type="EC" id="2.7.11.1"/>
    </reaction>
</comment>
<evidence type="ECO:0000256" key="14">
    <source>
        <dbReference type="ARBA" id="ARBA00023170"/>
    </source>
</evidence>
<keyword evidence="4" id="KW-0597">Phosphoprotein</keyword>
<feature type="domain" description="Apple" evidence="22">
    <location>
        <begin position="1165"/>
        <end position="1246"/>
    </location>
</feature>
<dbReference type="Pfam" id="PF01453">
    <property type="entry name" value="B_lectin"/>
    <property type="match status" value="2"/>
</dbReference>
<keyword evidence="9" id="KW-0418">Kinase</keyword>
<name>A0AAV0GRH5_9ROSI</name>
<feature type="region of interest" description="Disordered" evidence="18">
    <location>
        <begin position="1"/>
        <end position="21"/>
    </location>
</feature>
<dbReference type="InterPro" id="IPR021820">
    <property type="entry name" value="S-locus_recpt_kinase_C"/>
</dbReference>
<dbReference type="PROSITE" id="PS50948">
    <property type="entry name" value="PAN"/>
    <property type="match status" value="2"/>
</dbReference>
<dbReference type="PANTHER" id="PTHR32444:SF210">
    <property type="entry name" value="NON-SPECIFIC SERINE_THREONINE PROTEIN KINASE"/>
    <property type="match status" value="1"/>
</dbReference>
<dbReference type="FunFam" id="2.90.10.10:FF:000004">
    <property type="entry name" value="G-type lectin S-receptor-like serine/threonine-protein kinase"/>
    <property type="match status" value="2"/>
</dbReference>
<evidence type="ECO:0000256" key="18">
    <source>
        <dbReference type="SAM" id="MobiDB-lite"/>
    </source>
</evidence>
<dbReference type="InterPro" id="IPR000858">
    <property type="entry name" value="S_locus_glycoprot_dom"/>
</dbReference>
<feature type="domain" description="Bulb-type lectin" evidence="21">
    <location>
        <begin position="848"/>
        <end position="971"/>
    </location>
</feature>
<dbReference type="PANTHER" id="PTHR32444">
    <property type="entry name" value="BULB-TYPE LECTIN DOMAIN-CONTAINING PROTEIN"/>
    <property type="match status" value="1"/>
</dbReference>
<comment type="catalytic activity">
    <reaction evidence="16">
        <text>L-threonyl-[protein] + ATP = O-phospho-L-threonyl-[protein] + ADP + H(+)</text>
        <dbReference type="Rhea" id="RHEA:46608"/>
        <dbReference type="Rhea" id="RHEA-COMP:11060"/>
        <dbReference type="Rhea" id="RHEA-COMP:11605"/>
        <dbReference type="ChEBI" id="CHEBI:15378"/>
        <dbReference type="ChEBI" id="CHEBI:30013"/>
        <dbReference type="ChEBI" id="CHEBI:30616"/>
        <dbReference type="ChEBI" id="CHEBI:61977"/>
        <dbReference type="ChEBI" id="CHEBI:456216"/>
        <dbReference type="EC" id="2.7.11.1"/>
    </reaction>
</comment>
<dbReference type="InterPro" id="IPR000719">
    <property type="entry name" value="Prot_kinase_dom"/>
</dbReference>
<dbReference type="InterPro" id="IPR001480">
    <property type="entry name" value="Bulb-type_lectin_dom"/>
</dbReference>
<evidence type="ECO:0000256" key="4">
    <source>
        <dbReference type="ARBA" id="ARBA00022553"/>
    </source>
</evidence>
<evidence type="ECO:0000256" key="9">
    <source>
        <dbReference type="ARBA" id="ARBA00022777"/>
    </source>
</evidence>
<dbReference type="SMART" id="SM00108">
    <property type="entry name" value="B_lectin"/>
    <property type="match status" value="2"/>
</dbReference>
<proteinExistence type="predicted"/>
<feature type="domain" description="Protein kinase" evidence="20">
    <location>
        <begin position="540"/>
        <end position="822"/>
    </location>
</feature>
<dbReference type="Gene3D" id="1.10.510.10">
    <property type="entry name" value="Transferase(Phosphotransferase) domain 1"/>
    <property type="match status" value="2"/>
</dbReference>
<evidence type="ECO:0000256" key="6">
    <source>
        <dbReference type="ARBA" id="ARBA00022692"/>
    </source>
</evidence>
<dbReference type="GO" id="GO:0048544">
    <property type="term" value="P:recognition of pollen"/>
    <property type="evidence" value="ECO:0007669"/>
    <property type="project" value="InterPro"/>
</dbReference>
<evidence type="ECO:0000256" key="5">
    <source>
        <dbReference type="ARBA" id="ARBA00022679"/>
    </source>
</evidence>
<dbReference type="FunFam" id="1.10.510.10:FF:000060">
    <property type="entry name" value="G-type lectin S-receptor-like serine/threonine-protein kinase"/>
    <property type="match status" value="2"/>
</dbReference>
<evidence type="ECO:0000256" key="1">
    <source>
        <dbReference type="ARBA" id="ARBA00004167"/>
    </source>
</evidence>
<keyword evidence="24" id="KW-1185">Reference proteome</keyword>
<dbReference type="InterPro" id="IPR003609">
    <property type="entry name" value="Pan_app"/>
</dbReference>
<evidence type="ECO:0000256" key="3">
    <source>
        <dbReference type="ARBA" id="ARBA00022527"/>
    </source>
</evidence>
<keyword evidence="13" id="KW-1015">Disulfide bond</keyword>
<organism evidence="23 24">
    <name type="scientific">Linum tenue</name>
    <dbReference type="NCBI Taxonomy" id="586396"/>
    <lineage>
        <taxon>Eukaryota</taxon>
        <taxon>Viridiplantae</taxon>
        <taxon>Streptophyta</taxon>
        <taxon>Embryophyta</taxon>
        <taxon>Tracheophyta</taxon>
        <taxon>Spermatophyta</taxon>
        <taxon>Magnoliopsida</taxon>
        <taxon>eudicotyledons</taxon>
        <taxon>Gunneridae</taxon>
        <taxon>Pentapetalae</taxon>
        <taxon>rosids</taxon>
        <taxon>fabids</taxon>
        <taxon>Malpighiales</taxon>
        <taxon>Linaceae</taxon>
        <taxon>Linum</taxon>
    </lineage>
</organism>
<dbReference type="SUPFAM" id="SSF51110">
    <property type="entry name" value="alpha-D-mannose-specific plant lectins"/>
    <property type="match status" value="2"/>
</dbReference>
<dbReference type="InterPro" id="IPR001245">
    <property type="entry name" value="Ser-Thr/Tyr_kinase_cat_dom"/>
</dbReference>
<dbReference type="CDD" id="cd01098">
    <property type="entry name" value="PAN_AP_plant"/>
    <property type="match status" value="2"/>
</dbReference>
<evidence type="ECO:0000256" key="12">
    <source>
        <dbReference type="ARBA" id="ARBA00023136"/>
    </source>
</evidence>
<evidence type="ECO:0000256" key="13">
    <source>
        <dbReference type="ARBA" id="ARBA00023157"/>
    </source>
</evidence>
<dbReference type="Pfam" id="PF11883">
    <property type="entry name" value="DUF3403"/>
    <property type="match status" value="1"/>
</dbReference>
<dbReference type="EMBL" id="CAMGYJ010000002">
    <property type="protein sequence ID" value="CAI0375539.1"/>
    <property type="molecule type" value="Genomic_DNA"/>
</dbReference>
<evidence type="ECO:0000259" key="21">
    <source>
        <dbReference type="PROSITE" id="PS50927"/>
    </source>
</evidence>
<evidence type="ECO:0000313" key="24">
    <source>
        <dbReference type="Proteomes" id="UP001154282"/>
    </source>
</evidence>
<keyword evidence="15" id="KW-0325">Glycoprotein</keyword>
<keyword evidence="6 19" id="KW-0812">Transmembrane</keyword>
<dbReference type="InterPro" id="IPR036426">
    <property type="entry name" value="Bulb-type_lectin_dom_sf"/>
</dbReference>
<evidence type="ECO:0000313" key="23">
    <source>
        <dbReference type="EMBL" id="CAI0375539.1"/>
    </source>
</evidence>
<evidence type="ECO:0000256" key="17">
    <source>
        <dbReference type="ARBA" id="ARBA00048679"/>
    </source>
</evidence>
<dbReference type="PROSITE" id="PS50011">
    <property type="entry name" value="PROTEIN_KINASE_DOM"/>
    <property type="match status" value="2"/>
</dbReference>
<keyword evidence="3" id="KW-0723">Serine/threonine-protein kinase</keyword>
<evidence type="ECO:0000256" key="10">
    <source>
        <dbReference type="ARBA" id="ARBA00022840"/>
    </source>
</evidence>
<comment type="caution">
    <text evidence="23">The sequence shown here is derived from an EMBL/GenBank/DDBJ whole genome shotgun (WGS) entry which is preliminary data.</text>
</comment>
<dbReference type="Gene3D" id="3.50.4.10">
    <property type="entry name" value="Hepatocyte Growth Factor"/>
    <property type="match status" value="2"/>
</dbReference>
<evidence type="ECO:0000256" key="8">
    <source>
        <dbReference type="ARBA" id="ARBA00022741"/>
    </source>
</evidence>
<dbReference type="InterPro" id="IPR011009">
    <property type="entry name" value="Kinase-like_dom_sf"/>
</dbReference>
<protein>
    <recommendedName>
        <fullName evidence="2">non-specific serine/threonine protein kinase</fullName>
        <ecNumber evidence="2">2.7.11.1</ecNumber>
    </recommendedName>
</protein>
<feature type="transmembrane region" description="Helical" evidence="19">
    <location>
        <begin position="1265"/>
        <end position="1287"/>
    </location>
</feature>
<dbReference type="Proteomes" id="UP001154282">
    <property type="component" value="Unassembled WGS sequence"/>
</dbReference>
<dbReference type="Pfam" id="PF07714">
    <property type="entry name" value="PK_Tyr_Ser-Thr"/>
    <property type="match status" value="2"/>
</dbReference>
<dbReference type="SMART" id="SM00473">
    <property type="entry name" value="PAN_AP"/>
    <property type="match status" value="2"/>
</dbReference>
<dbReference type="InterPro" id="IPR008271">
    <property type="entry name" value="Ser/Thr_kinase_AS"/>
</dbReference>
<feature type="domain" description="Apple" evidence="22">
    <location>
        <begin position="380"/>
        <end position="461"/>
    </location>
</feature>
<evidence type="ECO:0000256" key="19">
    <source>
        <dbReference type="SAM" id="Phobius"/>
    </source>
</evidence>
<keyword evidence="12 19" id="KW-0472">Membrane</keyword>
<dbReference type="CDD" id="cd14066">
    <property type="entry name" value="STKc_IRAK"/>
    <property type="match status" value="2"/>
</dbReference>
<dbReference type="Gene3D" id="3.30.200.20">
    <property type="entry name" value="Phosphorylase Kinase, domain 1"/>
    <property type="match status" value="2"/>
</dbReference>
<gene>
    <name evidence="23" type="ORF">LITE_LOCUS637</name>
</gene>
<keyword evidence="5" id="KW-0808">Transferase</keyword>
<sequence>MINEIQETEDAQKSGSSSLAPSLPSCQSSQLASMDSLTVVLTSSLMLCFSVVSTTSLLDTIAPGQSIRDGETIISTGRSFELGFFSPGTSSTRYLGIWYKKYAAGTVVWVANRETPILDRSGVLNFTRQGVLLLLRDDGGKSDVVWSSANLTKPPRNPTAQLLDSGNFVVRDGNSKISNDGDYLWQSFDYPTDTTLPGMKLGRNLVTGRDWTITSWKSPNNPARGEFSLGIDPRGYPQLVLKQGNTTIYRGGSWNGVRWTGSPRQQPNPVYDYRFVFDDREVAFSFDLLNDSLLSRMVVNSTGATGRFNWKDDKHGWVVYYLMGADQCDIFAKCGPSASCDMDGTNYCNCLDGFKPGSPGDWSTRDWSGGCITTAPLGYCKKGEGFVRVQRVKLPDTSGSWFDRSMSLKDCKQKCLKNCSCTAYTSLDITRGGSGCLLWFGGLVDLRSFPDIGQDLYVKVAASYLGFMKKKKRKAGGMRIAMLICSIAVVVAVIVLGWRLCVRKMKQRYQGKKRAKNYNNDDLELPIFDFTMIMNATGGFSDDNKLGEGGFGPVYRGTLCDGQVIAVKRLSTSSGQGLEEFKNEVVLISKLQHRNLVRLLGCCIEGAERMLVYEYMPNKSLDYFIFEESRSKVLDWQRRISIIDGIARGLLYLHQDSRLRIIHRDLKASNVLLDIDLNPKISDFGMARMFGGDQTEASTNRVVGTFGYMAPEYAIDGLFSMKSDIFSFGVLVLEVLSGRKNRGFFTSDHGLNLLGHVWKLWMEEKPLELVKEDQRQLVVSDSRLVALIKRHIHVGLLCVQQEPDDRPNMSTVVLMLGGDSKLPEPKPPGFFAERKVPETDSSSSYSYYKSRSIGQSIKDGETINSTGRSFELGFFSPGTSTNRYLGIWYKKYATGTVVWVANREAPLLDRSGVLNFTSQGVLLLRDGVNGGIVWSSANSTKPPKNPTAQLLDSGNFVVRDGNSNSDDYLWQSFDYPTDTTLPGMKLGRNLVTGMDWSLTSWKSPNDPARGEFSLGIDPRGYPQLVLKQGNNTIYRAGPWNGNRWTGSPKQQSNSVYDYWFVFNEREVYFAFELINESLLSRYTVTASGATGRFNWKDDRRGWVTYFLMGADQCDIFAKCGPTAMCDIDGTNYCNCLDGFKPSSTTDWNVRDWSGGCTTKGPLGYCRKGEGFVRLQKVKLPDTSGSWFDRNMSLKECRQRCLTNCSCTAYTSLDVTRGGSGCLLWFGGLVDLRAYPDNGQDLYVRVDASYLASIKKKKRKAVGMKIAMLISLVALVVTVIMLGWRLCLRKIKQRYQGKKKYRARKGSNNDDLELPMFDFITITSATSNFSDDCKLGEGGFGPVYKGTLFDGQVIAVKRLATSSGQGLEEFKNEVVLISKLQHRNLVRLLGCCIEGDERMLVYEYMPNKSLDYFIFDESRSKLLDWERRIDIIEGISRGLLYLHQDSRLRIIHRDLKTSNVLLDIDMNPKISDFGMARMFGGDQTEACTSRVVGTFGYMAPEYAIDGLFSMKSDIFSFGVLVLEVLSGRKNRGFFTSDHGLNLLGHVWKLWMEEKPLELVKEDQRQLVVADSGLAALIKRHIHVGLLCVQQEPEDRPNMSTVVLMLGGDGLLPDPKPPGFFAERKVPETDSSSSYNKSRSIGEITVTEFIPR</sequence>
<keyword evidence="11 19" id="KW-1133">Transmembrane helix</keyword>
<dbReference type="PROSITE" id="PS50927">
    <property type="entry name" value="BULB_LECTIN"/>
    <property type="match status" value="2"/>
</dbReference>
<keyword evidence="7" id="KW-0732">Signal</keyword>
<evidence type="ECO:0000256" key="7">
    <source>
        <dbReference type="ARBA" id="ARBA00022729"/>
    </source>
</evidence>
<evidence type="ECO:0000259" key="20">
    <source>
        <dbReference type="PROSITE" id="PS50011"/>
    </source>
</evidence>
<comment type="subcellular location">
    <subcellularLocation>
        <location evidence="1">Membrane</location>
        <topology evidence="1">Single-pass membrane protein</topology>
    </subcellularLocation>
</comment>
<dbReference type="SUPFAM" id="SSF56112">
    <property type="entry name" value="Protein kinase-like (PK-like)"/>
    <property type="match status" value="2"/>
</dbReference>
<dbReference type="GO" id="GO:0005524">
    <property type="term" value="F:ATP binding"/>
    <property type="evidence" value="ECO:0007669"/>
    <property type="project" value="UniProtKB-KW"/>
</dbReference>
<evidence type="ECO:0000259" key="22">
    <source>
        <dbReference type="PROSITE" id="PS50948"/>
    </source>
</evidence>
<feature type="transmembrane region" description="Helical" evidence="19">
    <location>
        <begin position="480"/>
        <end position="500"/>
    </location>
</feature>
<evidence type="ECO:0000256" key="15">
    <source>
        <dbReference type="ARBA" id="ARBA00023180"/>
    </source>
</evidence>
<dbReference type="Pfam" id="PF00954">
    <property type="entry name" value="S_locus_glycop"/>
    <property type="match status" value="2"/>
</dbReference>
<dbReference type="GO" id="GO:0016020">
    <property type="term" value="C:membrane"/>
    <property type="evidence" value="ECO:0007669"/>
    <property type="project" value="UniProtKB-SubCell"/>
</dbReference>
<evidence type="ECO:0000256" key="2">
    <source>
        <dbReference type="ARBA" id="ARBA00012513"/>
    </source>
</evidence>